<evidence type="ECO:0008006" key="3">
    <source>
        <dbReference type="Google" id="ProtNLM"/>
    </source>
</evidence>
<gene>
    <name evidence="1" type="ORF">dsat_0099</name>
</gene>
<keyword evidence="2" id="KW-1185">Reference proteome</keyword>
<dbReference type="AlphaFoldDB" id="S7TCR3"/>
<sequence length="31" mass="3157">MEEMLAHSGGQRRVPVIVEGGKVTVGFAGGS</sequence>
<accession>S7TCR3</accession>
<dbReference type="PATRIC" id="fig|1121439.3.peg.1318"/>
<evidence type="ECO:0000313" key="1">
    <source>
        <dbReference type="EMBL" id="EPR34451.1"/>
    </source>
</evidence>
<name>S7TCR3_9BACT</name>
<proteinExistence type="predicted"/>
<dbReference type="EMBL" id="ATHI01000011">
    <property type="protein sequence ID" value="EPR34451.1"/>
    <property type="molecule type" value="Genomic_DNA"/>
</dbReference>
<protein>
    <recommendedName>
        <fullName evidence="3">Glutaredoxin</fullName>
    </recommendedName>
</protein>
<comment type="caution">
    <text evidence="1">The sequence shown here is derived from an EMBL/GenBank/DDBJ whole genome shotgun (WGS) entry which is preliminary data.</text>
</comment>
<reference evidence="1 2" key="1">
    <citation type="journal article" date="2013" name="Genome Announc.">
        <title>Draft genome sequences for three mercury-methylating, sulfate-reducing bacteria.</title>
        <authorList>
            <person name="Brown S.D."/>
            <person name="Hurt R.A.Jr."/>
            <person name="Gilmour C.C."/>
            <person name="Elias D.A."/>
        </authorList>
    </citation>
    <scope>NUCLEOTIDE SEQUENCE [LARGE SCALE GENOMIC DNA]</scope>
    <source>
        <strain evidence="1 2">DSM 16529</strain>
    </source>
</reference>
<organism evidence="1 2">
    <name type="scientific">Alkalidesulfovibrio alkalitolerans DSM 16529</name>
    <dbReference type="NCBI Taxonomy" id="1121439"/>
    <lineage>
        <taxon>Bacteria</taxon>
        <taxon>Pseudomonadati</taxon>
        <taxon>Thermodesulfobacteriota</taxon>
        <taxon>Desulfovibrionia</taxon>
        <taxon>Desulfovibrionales</taxon>
        <taxon>Desulfovibrionaceae</taxon>
        <taxon>Alkalidesulfovibrio</taxon>
    </lineage>
</organism>
<dbReference type="Proteomes" id="UP000014975">
    <property type="component" value="Unassembled WGS sequence"/>
</dbReference>
<evidence type="ECO:0000313" key="2">
    <source>
        <dbReference type="Proteomes" id="UP000014975"/>
    </source>
</evidence>